<gene>
    <name evidence="2" type="ORF">VAPA_1c46170</name>
</gene>
<reference evidence="2 3" key="1">
    <citation type="submission" date="2012-10" db="EMBL/GenBank/DDBJ databases">
        <title>Genome sequence of Variovorax paradoxus B4.</title>
        <authorList>
            <person name="Schuldes J."/>
            <person name="Brandt U."/>
            <person name="Hiessl S."/>
            <person name="Wuebbeler J.H."/>
            <person name="Thuermer A."/>
            <person name="Steinbuechel A."/>
            <person name="Daniel R."/>
        </authorList>
    </citation>
    <scope>NUCLEOTIDE SEQUENCE [LARGE SCALE GENOMIC DNA]</scope>
    <source>
        <strain evidence="2 3">B4</strain>
    </source>
</reference>
<sequence length="62" mass="6417">MLRSITRFLRDEEGATAIEYGIIAGLMAIVLAAIFSNTDGTLAAALRGVFSRISTTLGGAAT</sequence>
<dbReference type="Pfam" id="PF04964">
    <property type="entry name" value="Flp_Fap"/>
    <property type="match status" value="1"/>
</dbReference>
<name>T1XHT0_VARPD</name>
<organism evidence="2 3">
    <name type="scientific">Variovorax paradoxus B4</name>
    <dbReference type="NCBI Taxonomy" id="1246301"/>
    <lineage>
        <taxon>Bacteria</taxon>
        <taxon>Pseudomonadati</taxon>
        <taxon>Pseudomonadota</taxon>
        <taxon>Betaproteobacteria</taxon>
        <taxon>Burkholderiales</taxon>
        <taxon>Comamonadaceae</taxon>
        <taxon>Variovorax</taxon>
    </lineage>
</organism>
<dbReference type="KEGG" id="vpd:VAPA_1c46170"/>
<evidence type="ECO:0000313" key="2">
    <source>
        <dbReference type="EMBL" id="AGU51685.1"/>
    </source>
</evidence>
<evidence type="ECO:0000313" key="3">
    <source>
        <dbReference type="Proteomes" id="UP000016223"/>
    </source>
</evidence>
<dbReference type="AlphaFoldDB" id="T1XHT0"/>
<dbReference type="Proteomes" id="UP000016223">
    <property type="component" value="Chromosome 1"/>
</dbReference>
<protein>
    <submittedName>
        <fullName evidence="2">Putative Flp/Fap pilin component</fullName>
    </submittedName>
</protein>
<keyword evidence="1" id="KW-0472">Membrane</keyword>
<dbReference type="HOGENOM" id="CLU_171854_6_0_4"/>
<proteinExistence type="predicted"/>
<keyword evidence="1" id="KW-0812">Transmembrane</keyword>
<dbReference type="EMBL" id="CP003911">
    <property type="protein sequence ID" value="AGU51685.1"/>
    <property type="molecule type" value="Genomic_DNA"/>
</dbReference>
<accession>T1XHT0</accession>
<feature type="transmembrane region" description="Helical" evidence="1">
    <location>
        <begin position="20"/>
        <end position="46"/>
    </location>
</feature>
<dbReference type="OrthoDB" id="5325135at2"/>
<dbReference type="RefSeq" id="WP_021009125.1">
    <property type="nucleotide sequence ID" value="NC_022247.1"/>
</dbReference>
<keyword evidence="1" id="KW-1133">Transmembrane helix</keyword>
<evidence type="ECO:0000256" key="1">
    <source>
        <dbReference type="SAM" id="Phobius"/>
    </source>
</evidence>
<dbReference type="InterPro" id="IPR007047">
    <property type="entry name" value="Flp_Fap"/>
</dbReference>